<gene>
    <name evidence="3" type="ordered locus">Igni_0428</name>
</gene>
<dbReference type="SUPFAM" id="SSF100950">
    <property type="entry name" value="NagB/RpiA/CoA transferase-like"/>
    <property type="match status" value="1"/>
</dbReference>
<protein>
    <recommendedName>
        <fullName evidence="2">Ribose 5-phosphate isomerase A</fullName>
        <ecNumber evidence="2">5.3.1.6</ecNumber>
    </recommendedName>
</protein>
<keyword evidence="4" id="KW-1185">Reference proteome</keyword>
<dbReference type="KEGG" id="iho:Igni_0428"/>
<accession>A8A9K9</accession>
<name>A8A9K9_IGNH4</name>
<dbReference type="HOGENOM" id="CLU_056590_1_1_2"/>
<sequence>MSGKEAVARRAAELVASEAPEVLGVGSGTTVRLFIKYLKEFGFSGLTVPTSYDTALELKKHGLKVLDLMSVDEVELSVDGADEVFTMNGSLYAVKGGGAAMLREKVLAYISRKRIYIVDEGKVSGSPCSRGVPVPAEVVPSSLPAVARGLKLLGVGWKLREAKGKLGPVVTDNGNLVIDMDCKSSINVIEKVEALPGVAVTGLFGPDLIDKVVVGERGELP</sequence>
<dbReference type="InterPro" id="IPR004788">
    <property type="entry name" value="Ribose5P_isomerase_type_A"/>
</dbReference>
<reference evidence="3 4" key="1">
    <citation type="journal article" date="2008" name="Genome Biol.">
        <title>A genomic analysis of the archaeal system Ignicoccus hospitalis-Nanoarchaeum equitans.</title>
        <authorList>
            <person name="Podar M."/>
            <person name="Anderson I."/>
            <person name="Makarova K.S."/>
            <person name="Elkins J.G."/>
            <person name="Ivanova N."/>
            <person name="Wall M.A."/>
            <person name="Lykidis A."/>
            <person name="Mavromatis K."/>
            <person name="Sun H."/>
            <person name="Hudson M.E."/>
            <person name="Chen W."/>
            <person name="Deciu C."/>
            <person name="Hutchison D."/>
            <person name="Eads J.R."/>
            <person name="Anderson A."/>
            <person name="Fernandes F."/>
            <person name="Szeto E."/>
            <person name="Lapidus A."/>
            <person name="Kyrpides N.C."/>
            <person name="Saier M.H.Jr."/>
            <person name="Richardson P.M."/>
            <person name="Rachel R."/>
            <person name="Huber H."/>
            <person name="Eisen J.A."/>
            <person name="Koonin E.V."/>
            <person name="Keller M."/>
            <person name="Stetter K.O."/>
        </authorList>
    </citation>
    <scope>NUCLEOTIDE SEQUENCE [LARGE SCALE GENOMIC DNA]</scope>
    <source>
        <strain evidence="4">KIN4/I / DSM 18386 / JCM 14125</strain>
    </source>
</reference>
<dbReference type="AlphaFoldDB" id="A8A9K9"/>
<dbReference type="NCBIfam" id="TIGR00021">
    <property type="entry name" value="rpiA"/>
    <property type="match status" value="1"/>
</dbReference>
<evidence type="ECO:0000256" key="2">
    <source>
        <dbReference type="NCBIfam" id="TIGR00021"/>
    </source>
</evidence>
<dbReference type="eggNOG" id="arCOG01122">
    <property type="taxonomic scope" value="Archaea"/>
</dbReference>
<dbReference type="Gene3D" id="3.40.50.1360">
    <property type="match status" value="1"/>
</dbReference>
<dbReference type="GO" id="GO:0004751">
    <property type="term" value="F:ribose-5-phosphate isomerase activity"/>
    <property type="evidence" value="ECO:0007669"/>
    <property type="project" value="UniProtKB-UniRule"/>
</dbReference>
<dbReference type="GO" id="GO:0009052">
    <property type="term" value="P:pentose-phosphate shunt, non-oxidative branch"/>
    <property type="evidence" value="ECO:0007669"/>
    <property type="project" value="InterPro"/>
</dbReference>
<dbReference type="Pfam" id="PF06026">
    <property type="entry name" value="Rib_5-P_isom_A"/>
    <property type="match status" value="1"/>
</dbReference>
<evidence type="ECO:0000313" key="4">
    <source>
        <dbReference type="Proteomes" id="UP000000262"/>
    </source>
</evidence>
<dbReference type="EC" id="5.3.1.6" evidence="2"/>
<dbReference type="InterPro" id="IPR037171">
    <property type="entry name" value="NagB/RpiA_transferase-like"/>
</dbReference>
<organism evidence="3 4">
    <name type="scientific">Ignicoccus hospitalis (strain KIN4/I / DSM 18386 / JCM 14125)</name>
    <dbReference type="NCBI Taxonomy" id="453591"/>
    <lineage>
        <taxon>Archaea</taxon>
        <taxon>Thermoproteota</taxon>
        <taxon>Thermoprotei</taxon>
        <taxon>Desulfurococcales</taxon>
        <taxon>Desulfurococcaceae</taxon>
        <taxon>Ignicoccus</taxon>
    </lineage>
</organism>
<dbReference type="GO" id="GO:0006014">
    <property type="term" value="P:D-ribose metabolic process"/>
    <property type="evidence" value="ECO:0007669"/>
    <property type="project" value="TreeGrafter"/>
</dbReference>
<evidence type="ECO:0000256" key="1">
    <source>
        <dbReference type="ARBA" id="ARBA00023235"/>
    </source>
</evidence>
<dbReference type="PhylomeDB" id="A8A9K9"/>
<dbReference type="RefSeq" id="WP_011998463.1">
    <property type="nucleotide sequence ID" value="NC_009776.1"/>
</dbReference>
<dbReference type="GeneID" id="5561861"/>
<dbReference type="PANTHER" id="PTHR11934:SF0">
    <property type="entry name" value="RIBOSE-5-PHOSPHATE ISOMERASE"/>
    <property type="match status" value="1"/>
</dbReference>
<evidence type="ECO:0000313" key="3">
    <source>
        <dbReference type="EMBL" id="ABU81611.1"/>
    </source>
</evidence>
<dbReference type="SUPFAM" id="SSF75445">
    <property type="entry name" value="D-ribose-5-phosphate isomerase (RpiA), lid domain"/>
    <property type="match status" value="1"/>
</dbReference>
<keyword evidence="1 3" id="KW-0413">Isomerase</keyword>
<proteinExistence type="predicted"/>
<dbReference type="CDD" id="cd01398">
    <property type="entry name" value="RPI_A"/>
    <property type="match status" value="1"/>
</dbReference>
<dbReference type="Gene3D" id="3.30.70.260">
    <property type="match status" value="1"/>
</dbReference>
<dbReference type="OrthoDB" id="19013at2157"/>
<dbReference type="Proteomes" id="UP000000262">
    <property type="component" value="Chromosome"/>
</dbReference>
<dbReference type="GO" id="GO:0005829">
    <property type="term" value="C:cytosol"/>
    <property type="evidence" value="ECO:0007669"/>
    <property type="project" value="TreeGrafter"/>
</dbReference>
<dbReference type="PANTHER" id="PTHR11934">
    <property type="entry name" value="RIBOSE-5-PHOSPHATE ISOMERASE"/>
    <property type="match status" value="1"/>
</dbReference>
<dbReference type="STRING" id="453591.Igni_0428"/>
<dbReference type="EMBL" id="CP000816">
    <property type="protein sequence ID" value="ABU81611.1"/>
    <property type="molecule type" value="Genomic_DNA"/>
</dbReference>